<sequence length="391" mass="45324">MLARLENDLISLVDMEAEKTDIDNPEICPALQIKKWLKIFQQTVAIKNRYACSWHLSPYLETVAEKIRNQIGSLSPYLQSENKIGESHVKVPDQTVEIILHLIQTLRSRQPKKLKNDESSSELKAFRILKSNQNRSINKVRKSLIEYLNHTLNTHAELQVIHLRLSVTNIRQESSRFHQDFKRFIDELNQSNYHLKKGIKAYFWAILPTGELDVTLFVDLKAMNDSYQVVCSKIGKLWMDYLTKKYDLTCEDGLTKKSNLKKIKLQPTQAIYDPRFEDKPLTSHGDTFKALIEHITLITGYPYYLQFKNRSRKNNQPNDPKIQRSKYFGRGAISKHCHSTDLNQEMSIMKQTQLETASKLIKAFNLPVEEVAQTLDLPLPILQNALLNSDK</sequence>
<keyword evidence="2" id="KW-1185">Reference proteome</keyword>
<organism evidence="1 2">
    <name type="scientific">Thiosulfatimonas sediminis</name>
    <dbReference type="NCBI Taxonomy" id="2675054"/>
    <lineage>
        <taxon>Bacteria</taxon>
        <taxon>Pseudomonadati</taxon>
        <taxon>Pseudomonadota</taxon>
        <taxon>Gammaproteobacteria</taxon>
        <taxon>Thiotrichales</taxon>
        <taxon>Piscirickettsiaceae</taxon>
        <taxon>Thiosulfatimonas</taxon>
    </lineage>
</organism>
<reference evidence="2" key="1">
    <citation type="submission" date="2019-11" db="EMBL/GenBank/DDBJ databases">
        <title>Isolation and characterization of two novel species in the genus Thiomicrorhabdus.</title>
        <authorList>
            <person name="Mochizuki J."/>
            <person name="Kojima H."/>
            <person name="Fukui M."/>
        </authorList>
    </citation>
    <scope>NUCLEOTIDE SEQUENCE [LARGE SCALE GENOMIC DNA]</scope>
    <source>
        <strain evidence="2">aks77</strain>
    </source>
</reference>
<evidence type="ECO:0000313" key="1">
    <source>
        <dbReference type="EMBL" id="BBP45099.1"/>
    </source>
</evidence>
<protein>
    <submittedName>
        <fullName evidence="1">Uncharacterized protein</fullName>
    </submittedName>
</protein>
<dbReference type="AlphaFoldDB" id="A0A6F8PSL4"/>
<proteinExistence type="predicted"/>
<dbReference type="KEGG" id="tse:THMIRHAS_04720"/>
<accession>A0A6F8PSL4</accession>
<evidence type="ECO:0000313" key="2">
    <source>
        <dbReference type="Proteomes" id="UP000501726"/>
    </source>
</evidence>
<gene>
    <name evidence="1" type="ORF">THMIRHAS_04720</name>
</gene>
<name>A0A6F8PSL4_9GAMM</name>
<dbReference type="EMBL" id="AP021889">
    <property type="protein sequence ID" value="BBP45099.1"/>
    <property type="molecule type" value="Genomic_DNA"/>
</dbReference>
<dbReference type="Proteomes" id="UP000501726">
    <property type="component" value="Chromosome"/>
</dbReference>